<dbReference type="Gene3D" id="2.10.50.10">
    <property type="entry name" value="Tumor Necrosis Factor Receptor, subunit A, domain 2"/>
    <property type="match status" value="1"/>
</dbReference>
<feature type="transmembrane region" description="Helical" evidence="2">
    <location>
        <begin position="292"/>
        <end position="314"/>
    </location>
</feature>
<keyword evidence="2" id="KW-0812">Transmembrane</keyword>
<dbReference type="GO" id="GO:0001669">
    <property type="term" value="C:acrosomal vesicle"/>
    <property type="evidence" value="ECO:0007669"/>
    <property type="project" value="TreeGrafter"/>
</dbReference>
<evidence type="ECO:0000313" key="6">
    <source>
        <dbReference type="RefSeq" id="XP_033790734.1"/>
    </source>
</evidence>
<evidence type="ECO:0000313" key="5">
    <source>
        <dbReference type="Proteomes" id="UP000515159"/>
    </source>
</evidence>
<dbReference type="PANTHER" id="PTHR15443:SF6">
    <property type="entry name" value="IG-LIKE DOMAIN-CONTAINING PROTEIN"/>
    <property type="match status" value="1"/>
</dbReference>
<dbReference type="InterPro" id="IPR011641">
    <property type="entry name" value="Tyr-kin_ephrin_A/B_rcpt-like"/>
</dbReference>
<dbReference type="GeneID" id="117355797"/>
<reference evidence="6" key="1">
    <citation type="submission" date="2025-08" db="UniProtKB">
        <authorList>
            <consortium name="RefSeq"/>
        </authorList>
    </citation>
    <scope>IDENTIFICATION</scope>
</reference>
<dbReference type="InterPro" id="IPR010857">
    <property type="entry name" value="Sp38-bd"/>
</dbReference>
<feature type="signal peptide" evidence="3">
    <location>
        <begin position="1"/>
        <end position="20"/>
    </location>
</feature>
<name>A0A6P8Q3F1_GEOSA</name>
<dbReference type="OrthoDB" id="9045220at2759"/>
<dbReference type="InterPro" id="IPR048806">
    <property type="entry name" value="ZPBP1/2_N"/>
</dbReference>
<proteinExistence type="predicted"/>
<dbReference type="AlphaFoldDB" id="A0A6P8Q3F1"/>
<feature type="domain" description="Ig-like" evidence="4">
    <location>
        <begin position="55"/>
        <end position="150"/>
    </location>
</feature>
<accession>A0A6P8Q3F1</accession>
<dbReference type="GO" id="GO:0002199">
    <property type="term" value="C:zona pellucida receptor complex"/>
    <property type="evidence" value="ECO:0007669"/>
    <property type="project" value="TreeGrafter"/>
</dbReference>
<dbReference type="Pfam" id="PF07354">
    <property type="entry name" value="Sp38"/>
    <property type="match status" value="1"/>
</dbReference>
<dbReference type="InParanoid" id="A0A6P8Q3F1"/>
<evidence type="ECO:0000256" key="1">
    <source>
        <dbReference type="SAM" id="MobiDB-lite"/>
    </source>
</evidence>
<dbReference type="GO" id="GO:0007339">
    <property type="term" value="P:binding of sperm to zona pellucida"/>
    <property type="evidence" value="ECO:0007669"/>
    <property type="project" value="InterPro"/>
</dbReference>
<sequence length="417" mass="46661">MARVTVLLLVVGALLLGAAAENPCLIDSPHCIKKDSLQLKKRDLDSTELRATSLPMQNAEIFGKEGHPVPVFVLVNSKNIILRCMTQKMAVQGIIGQRYTWSGPIGIINKDSEKFILTEEGSLIFYIIHGYDSGRYTCNILYRSEDKHVTKEIHFMIYVFPYTLTCEDLCDNSDCNTSNIRKAYVRMKHFFEKIGSRHSSLTHYINSSLTGVKVDHCKPGYGKNEKNSTICPGCCIACPPGKFSAKFDTTCIPCALGSYNANYGQTACINCPESKMTGEKGSKSKNECQKTLQMWIVILTSSLGTCFLLGASWITIHRCCRRLLAAQYIEKGETGAKKMLKTFSNIANAKDIQEQRSKLMNPSNHLVRINLSKYKTNFLDEQTIELLSNEDLIETTTDFSSSLSPELKSSEPEMNFE</sequence>
<keyword evidence="2" id="KW-0472">Membrane</keyword>
<evidence type="ECO:0000259" key="4">
    <source>
        <dbReference type="PROSITE" id="PS50835"/>
    </source>
</evidence>
<dbReference type="Pfam" id="PF07699">
    <property type="entry name" value="Ephrin_rec_like"/>
    <property type="match status" value="1"/>
</dbReference>
<keyword evidence="5" id="KW-1185">Reference proteome</keyword>
<dbReference type="RefSeq" id="XP_033790734.1">
    <property type="nucleotide sequence ID" value="XM_033934843.1"/>
</dbReference>
<protein>
    <submittedName>
        <fullName evidence="6">Zona pellucida-binding protein 1-like isoform X1</fullName>
    </submittedName>
</protein>
<gene>
    <name evidence="6" type="primary">LOC117355797</name>
</gene>
<keyword evidence="2" id="KW-1133">Transmembrane helix</keyword>
<dbReference type="KEGG" id="gsh:117355797"/>
<dbReference type="PANTHER" id="PTHR15443">
    <property type="entry name" value="ZONA PELLUCIDA BINDING PROTEIN SP38"/>
    <property type="match status" value="1"/>
</dbReference>
<keyword evidence="3" id="KW-0732">Signal</keyword>
<dbReference type="InterPro" id="IPR013783">
    <property type="entry name" value="Ig-like_fold"/>
</dbReference>
<feature type="region of interest" description="Disordered" evidence="1">
    <location>
        <begin position="397"/>
        <end position="417"/>
    </location>
</feature>
<organism evidence="5 6">
    <name type="scientific">Geotrypetes seraphini</name>
    <name type="common">Gaboon caecilian</name>
    <name type="synonym">Caecilia seraphini</name>
    <dbReference type="NCBI Taxonomy" id="260995"/>
    <lineage>
        <taxon>Eukaryota</taxon>
        <taxon>Metazoa</taxon>
        <taxon>Chordata</taxon>
        <taxon>Craniata</taxon>
        <taxon>Vertebrata</taxon>
        <taxon>Euteleostomi</taxon>
        <taxon>Amphibia</taxon>
        <taxon>Gymnophiona</taxon>
        <taxon>Geotrypetes</taxon>
    </lineage>
</organism>
<evidence type="ECO:0000256" key="2">
    <source>
        <dbReference type="SAM" id="Phobius"/>
    </source>
</evidence>
<dbReference type="SMART" id="SM01411">
    <property type="entry name" value="Ephrin_rec_like"/>
    <property type="match status" value="1"/>
</dbReference>
<dbReference type="Proteomes" id="UP000515159">
    <property type="component" value="Chromosome 2"/>
</dbReference>
<evidence type="ECO:0000256" key="3">
    <source>
        <dbReference type="SAM" id="SignalP"/>
    </source>
</evidence>
<feature type="chain" id="PRO_5028431160" evidence="3">
    <location>
        <begin position="21"/>
        <end position="417"/>
    </location>
</feature>
<dbReference type="InterPro" id="IPR007110">
    <property type="entry name" value="Ig-like_dom"/>
</dbReference>
<dbReference type="PROSITE" id="PS50835">
    <property type="entry name" value="IG_LIKE"/>
    <property type="match status" value="1"/>
</dbReference>
<dbReference type="Gene3D" id="2.60.40.10">
    <property type="entry name" value="Immunoglobulins"/>
    <property type="match status" value="1"/>
</dbReference>
<dbReference type="GO" id="GO:0005576">
    <property type="term" value="C:extracellular region"/>
    <property type="evidence" value="ECO:0007669"/>
    <property type="project" value="InterPro"/>
</dbReference>
<dbReference type="GO" id="GO:0001675">
    <property type="term" value="P:acrosome assembly"/>
    <property type="evidence" value="ECO:0007669"/>
    <property type="project" value="TreeGrafter"/>
</dbReference>